<feature type="transmembrane region" description="Helical" evidence="9">
    <location>
        <begin position="44"/>
        <end position="62"/>
    </location>
</feature>
<evidence type="ECO:0000256" key="1">
    <source>
        <dbReference type="ARBA" id="ARBA00004651"/>
    </source>
</evidence>
<accession>A0A2T4U4U6</accession>
<dbReference type="Pfam" id="PF02361">
    <property type="entry name" value="CbiQ"/>
    <property type="match status" value="1"/>
</dbReference>
<dbReference type="InterPro" id="IPR024919">
    <property type="entry name" value="EcfT"/>
</dbReference>
<evidence type="ECO:0000256" key="7">
    <source>
        <dbReference type="ARBA" id="ARBA00022989"/>
    </source>
</evidence>
<evidence type="ECO:0000256" key="5">
    <source>
        <dbReference type="ARBA" id="ARBA00022475"/>
    </source>
</evidence>
<dbReference type="OrthoDB" id="8075495at2"/>
<organism evidence="10 11">
    <name type="scientific">Alkalicoccus saliphilus</name>
    <dbReference type="NCBI Taxonomy" id="200989"/>
    <lineage>
        <taxon>Bacteria</taxon>
        <taxon>Bacillati</taxon>
        <taxon>Bacillota</taxon>
        <taxon>Bacilli</taxon>
        <taxon>Bacillales</taxon>
        <taxon>Bacillaceae</taxon>
        <taxon>Alkalicoccus</taxon>
    </lineage>
</organism>
<feature type="transmembrane region" description="Helical" evidence="9">
    <location>
        <begin position="247"/>
        <end position="265"/>
    </location>
</feature>
<dbReference type="EMBL" id="PZJJ01000018">
    <property type="protein sequence ID" value="PTL38432.1"/>
    <property type="molecule type" value="Genomic_DNA"/>
</dbReference>
<dbReference type="GO" id="GO:0005886">
    <property type="term" value="C:plasma membrane"/>
    <property type="evidence" value="ECO:0007669"/>
    <property type="project" value="UniProtKB-SubCell"/>
</dbReference>
<comment type="subcellular location">
    <subcellularLocation>
        <location evidence="1 9">Cell membrane</location>
        <topology evidence="1 9">Multi-pass membrane protein</topology>
    </subcellularLocation>
</comment>
<sequence length="266" mass="29637">MMDNIIIGQYLPGKSFVHSLDPRAKITAVVLFMVFIFISRDPFVLSMAVVLTVAAFLAAGIPPRFFWKGIRVILLIVLLTFTLHLFMTREGDVWLDLGWLTIYSGGVIEGGLIALRLLLLIVLATMLTLTTTPVDLTDGMERLMSPLERVRVPTHELALMMSIALRFIPTLLGETQKIIKAQTARGASFSQGSIWKRLNALIPVLIPLFAQSFKRAEDLAIAMEARGYAGGEGRTKFRQLAWRKRDTLILVLFSAFGAFSITTRIL</sequence>
<evidence type="ECO:0000256" key="9">
    <source>
        <dbReference type="HAMAP-Rule" id="MF_01461"/>
    </source>
</evidence>
<dbReference type="Proteomes" id="UP000240509">
    <property type="component" value="Unassembled WGS sequence"/>
</dbReference>
<comment type="subunit">
    <text evidence="9">Forms a stable energy-coupling factor (ECF) transporter complex composed of 2 membrane-embedded substrate-binding proteins (S component), 2 ATP-binding proteins (A component) and 2 transmembrane proteins (T component).</text>
</comment>
<keyword evidence="7 9" id="KW-1133">Transmembrane helix</keyword>
<evidence type="ECO:0000256" key="6">
    <source>
        <dbReference type="ARBA" id="ARBA00022692"/>
    </source>
</evidence>
<proteinExistence type="inferred from homology"/>
<dbReference type="PANTHER" id="PTHR33514">
    <property type="entry name" value="PROTEIN ABCI12, CHLOROPLASTIC"/>
    <property type="match status" value="1"/>
</dbReference>
<evidence type="ECO:0000256" key="2">
    <source>
        <dbReference type="ARBA" id="ARBA00005660"/>
    </source>
</evidence>
<keyword evidence="4 9" id="KW-0813">Transport</keyword>
<dbReference type="AlphaFoldDB" id="A0A2T4U4U6"/>
<feature type="transmembrane region" description="Helical" evidence="9">
    <location>
        <begin position="69"/>
        <end position="87"/>
    </location>
</feature>
<dbReference type="GO" id="GO:0022857">
    <property type="term" value="F:transmembrane transporter activity"/>
    <property type="evidence" value="ECO:0007669"/>
    <property type="project" value="UniProtKB-UniRule"/>
</dbReference>
<feature type="transmembrane region" description="Helical" evidence="9">
    <location>
        <begin position="107"/>
        <end position="130"/>
    </location>
</feature>
<name>A0A2T4U4U6_9BACI</name>
<dbReference type="InterPro" id="IPR003339">
    <property type="entry name" value="ABC/ECF_trnsptr_transmembrane"/>
</dbReference>
<evidence type="ECO:0000256" key="8">
    <source>
        <dbReference type="ARBA" id="ARBA00023136"/>
    </source>
</evidence>
<keyword evidence="11" id="KW-1185">Reference proteome</keyword>
<keyword evidence="8 9" id="KW-0472">Membrane</keyword>
<evidence type="ECO:0000256" key="4">
    <source>
        <dbReference type="ARBA" id="ARBA00022448"/>
    </source>
</evidence>
<dbReference type="RefSeq" id="WP_107585287.1">
    <property type="nucleotide sequence ID" value="NZ_PZJJ01000018.1"/>
</dbReference>
<evidence type="ECO:0000313" key="10">
    <source>
        <dbReference type="EMBL" id="PTL38432.1"/>
    </source>
</evidence>
<evidence type="ECO:0000313" key="11">
    <source>
        <dbReference type="Proteomes" id="UP000240509"/>
    </source>
</evidence>
<dbReference type="PANTHER" id="PTHR33514:SF13">
    <property type="entry name" value="PROTEIN ABCI12, CHLOROPLASTIC"/>
    <property type="match status" value="1"/>
</dbReference>
<comment type="similarity">
    <text evidence="2 9">Belongs to the energy-coupling factor EcfT family.</text>
</comment>
<evidence type="ECO:0000256" key="3">
    <source>
        <dbReference type="ARBA" id="ARBA00014042"/>
    </source>
</evidence>
<keyword evidence="6 9" id="KW-0812">Transmembrane</keyword>
<reference evidence="10 11" key="1">
    <citation type="submission" date="2018-03" db="EMBL/GenBank/DDBJ databases">
        <title>Alkalicoccus saliphilus sp. nov., isolated from a mineral pool.</title>
        <authorList>
            <person name="Zhao B."/>
        </authorList>
    </citation>
    <scope>NUCLEOTIDE SEQUENCE [LARGE SCALE GENOMIC DNA]</scope>
    <source>
        <strain evidence="10 11">6AG</strain>
    </source>
</reference>
<comment type="caution">
    <text evidence="10">The sequence shown here is derived from an EMBL/GenBank/DDBJ whole genome shotgun (WGS) entry which is preliminary data.</text>
</comment>
<keyword evidence="5 9" id="KW-1003">Cell membrane</keyword>
<comment type="function">
    <text evidence="9">Transmembrane (T) component of an energy-coupling factor (ECF) ABC-transporter complex. Unlike classic ABC transporters this ECF transporter provides the energy necessary to transport a number of different substrates.</text>
</comment>
<dbReference type="CDD" id="cd16914">
    <property type="entry name" value="EcfT"/>
    <property type="match status" value="1"/>
</dbReference>
<gene>
    <name evidence="9" type="primary">ecfT</name>
    <name evidence="10" type="ORF">C6Y45_11065</name>
</gene>
<dbReference type="HAMAP" id="MF_01461">
    <property type="entry name" value="EcfT"/>
    <property type="match status" value="1"/>
</dbReference>
<protein>
    <recommendedName>
        <fullName evidence="3 9">Energy-coupling factor transporter transmembrane protein EcfT</fullName>
        <shortName evidence="9">ECF transporter T component EcfT</shortName>
    </recommendedName>
</protein>